<dbReference type="Pfam" id="PF07963">
    <property type="entry name" value="N_methyl"/>
    <property type="match status" value="1"/>
</dbReference>
<evidence type="ECO:0000313" key="4">
    <source>
        <dbReference type="EMBL" id="UOF90169.1"/>
    </source>
</evidence>
<feature type="transmembrane region" description="Helical" evidence="3">
    <location>
        <begin position="21"/>
        <end position="47"/>
    </location>
</feature>
<keyword evidence="5" id="KW-1185">Reference proteome</keyword>
<dbReference type="Gene3D" id="3.30.700.10">
    <property type="entry name" value="Glycoprotein, Type 4 Pilin"/>
    <property type="match status" value="1"/>
</dbReference>
<evidence type="ECO:0000256" key="1">
    <source>
        <dbReference type="ARBA" id="ARBA00004241"/>
    </source>
</evidence>
<dbReference type="PROSITE" id="PS00409">
    <property type="entry name" value="PROKAR_NTER_METHYL"/>
    <property type="match status" value="1"/>
</dbReference>
<keyword evidence="2" id="KW-0178">Competence</keyword>
<keyword evidence="3" id="KW-0812">Transmembrane</keyword>
<proteinExistence type="predicted"/>
<dbReference type="InterPro" id="IPR012902">
    <property type="entry name" value="N_methyl_site"/>
</dbReference>
<comment type="subcellular location">
    <subcellularLocation>
        <location evidence="1">Cell surface</location>
    </subcellularLocation>
</comment>
<dbReference type="InterPro" id="IPR045584">
    <property type="entry name" value="Pilin-like"/>
</dbReference>
<dbReference type="SUPFAM" id="SSF54523">
    <property type="entry name" value="Pili subunits"/>
    <property type="match status" value="1"/>
</dbReference>
<dbReference type="Proteomes" id="UP000830167">
    <property type="component" value="Chromosome"/>
</dbReference>
<sequence>MKETFMEKLKRKAREILSGEQGVTLIELLAVVVILAIIAAVAVPAVMGNFSSAKANTDLQNEKIIVDAITRSIIDYDQTNGNNITDLANSASATSALGSGGTVDITTTGTADSQIYVFGTVGGTANKAGTITLNGNYLNQIPVPQAPAGKQTTTFSIGANTYTITESSTAGQWTIKQN</sequence>
<keyword evidence="3" id="KW-1133">Transmembrane helix</keyword>
<keyword evidence="3" id="KW-0472">Membrane</keyword>
<name>A0ABY4CJI3_9BACL</name>
<gene>
    <name evidence="4" type="ORF">LSG31_20265</name>
</gene>
<dbReference type="NCBIfam" id="TIGR02532">
    <property type="entry name" value="IV_pilin_GFxxxE"/>
    <property type="match status" value="1"/>
</dbReference>
<organism evidence="4 5">
    <name type="scientific">Fodinisporobacter ferrooxydans</name>
    <dbReference type="NCBI Taxonomy" id="2901836"/>
    <lineage>
        <taxon>Bacteria</taxon>
        <taxon>Bacillati</taxon>
        <taxon>Bacillota</taxon>
        <taxon>Bacilli</taxon>
        <taxon>Bacillales</taxon>
        <taxon>Alicyclobacillaceae</taxon>
        <taxon>Fodinisporobacter</taxon>
    </lineage>
</organism>
<protein>
    <submittedName>
        <fullName evidence="4">Prepilin-type N-terminal cleavage/methylation domain-containing protein</fullName>
    </submittedName>
</protein>
<reference evidence="4" key="1">
    <citation type="submission" date="2021-12" db="EMBL/GenBank/DDBJ databases">
        <title>Alicyclobacillaceae gen. nov., sp. nov., isolated from chalcocite enrichment system.</title>
        <authorList>
            <person name="Jiang Z."/>
        </authorList>
    </citation>
    <scope>NUCLEOTIDE SEQUENCE</scope>
    <source>
        <strain evidence="4">MYW30-H2</strain>
    </source>
</reference>
<accession>A0ABY4CJI3</accession>
<evidence type="ECO:0000256" key="2">
    <source>
        <dbReference type="ARBA" id="ARBA00023287"/>
    </source>
</evidence>
<evidence type="ECO:0000313" key="5">
    <source>
        <dbReference type="Proteomes" id="UP000830167"/>
    </source>
</evidence>
<dbReference type="RefSeq" id="WP_347436861.1">
    <property type="nucleotide sequence ID" value="NZ_CP089291.1"/>
</dbReference>
<evidence type="ECO:0000256" key="3">
    <source>
        <dbReference type="SAM" id="Phobius"/>
    </source>
</evidence>
<dbReference type="EMBL" id="CP089291">
    <property type="protein sequence ID" value="UOF90169.1"/>
    <property type="molecule type" value="Genomic_DNA"/>
</dbReference>